<keyword evidence="1" id="KW-0732">Signal</keyword>
<dbReference type="InterPro" id="IPR056702">
    <property type="entry name" value="DUF7800"/>
</dbReference>
<dbReference type="PANTHER" id="PTHR33987:SF1">
    <property type="entry name" value="CALCINEURIN-LIKE METALLO-PHOSPHOESTERASE SUPERFAMILY PROTEIN"/>
    <property type="match status" value="1"/>
</dbReference>
<dbReference type="RefSeq" id="WP_209145554.1">
    <property type="nucleotide sequence ID" value="NZ_JAGHKP010000002.1"/>
</dbReference>
<organism evidence="4 5">
    <name type="scientific">Chitinophaga chungangae</name>
    <dbReference type="NCBI Taxonomy" id="2821488"/>
    <lineage>
        <taxon>Bacteria</taxon>
        <taxon>Pseudomonadati</taxon>
        <taxon>Bacteroidota</taxon>
        <taxon>Chitinophagia</taxon>
        <taxon>Chitinophagales</taxon>
        <taxon>Chitinophagaceae</taxon>
        <taxon>Chitinophaga</taxon>
    </lineage>
</organism>
<accession>A0ABS3YD06</accession>
<feature type="chain" id="PRO_5045481424" evidence="1">
    <location>
        <begin position="19"/>
        <end position="447"/>
    </location>
</feature>
<dbReference type="Pfam" id="PF25077">
    <property type="entry name" value="DUF7800"/>
    <property type="match status" value="1"/>
</dbReference>
<evidence type="ECO:0000256" key="1">
    <source>
        <dbReference type="SAM" id="SignalP"/>
    </source>
</evidence>
<evidence type="ECO:0000313" key="4">
    <source>
        <dbReference type="EMBL" id="MBO9152567.1"/>
    </source>
</evidence>
<feature type="domain" description="DUF7800" evidence="3">
    <location>
        <begin position="21"/>
        <end position="106"/>
    </location>
</feature>
<feature type="signal peptide" evidence="1">
    <location>
        <begin position="1"/>
        <end position="18"/>
    </location>
</feature>
<reference evidence="5" key="1">
    <citation type="submission" date="2021-03" db="EMBL/GenBank/DDBJ databases">
        <title>Assistant Professor.</title>
        <authorList>
            <person name="Huq M.A."/>
        </authorList>
    </citation>
    <scope>NUCLEOTIDE SEQUENCE [LARGE SCALE GENOMIC DNA]</scope>
    <source>
        <strain evidence="5">MAH-28</strain>
    </source>
</reference>
<dbReference type="InterPro" id="IPR038607">
    <property type="entry name" value="PhoD-like_sf"/>
</dbReference>
<dbReference type="Pfam" id="PF09423">
    <property type="entry name" value="PhoD"/>
    <property type="match status" value="1"/>
</dbReference>
<dbReference type="Gene3D" id="3.60.21.70">
    <property type="entry name" value="PhoD-like phosphatase"/>
    <property type="match status" value="1"/>
</dbReference>
<evidence type="ECO:0000313" key="5">
    <source>
        <dbReference type="Proteomes" id="UP000679126"/>
    </source>
</evidence>
<feature type="domain" description="PhoD-like phosphatase metallophosphatase" evidence="2">
    <location>
        <begin position="149"/>
        <end position="382"/>
    </location>
</feature>
<comment type="caution">
    <text evidence="4">The sequence shown here is derived from an EMBL/GenBank/DDBJ whole genome shotgun (WGS) entry which is preliminary data.</text>
</comment>
<dbReference type="Proteomes" id="UP000679126">
    <property type="component" value="Unassembled WGS sequence"/>
</dbReference>
<keyword evidence="5" id="KW-1185">Reference proteome</keyword>
<name>A0ABS3YD06_9BACT</name>
<dbReference type="EMBL" id="JAGHKP010000002">
    <property type="protein sequence ID" value="MBO9152567.1"/>
    <property type="molecule type" value="Genomic_DNA"/>
</dbReference>
<gene>
    <name evidence="4" type="ORF">J7I43_10125</name>
</gene>
<dbReference type="CDD" id="cd07389">
    <property type="entry name" value="MPP_PhoD"/>
    <property type="match status" value="1"/>
</dbReference>
<dbReference type="InterPro" id="IPR018946">
    <property type="entry name" value="PhoD-like_MPP"/>
</dbReference>
<evidence type="ECO:0000259" key="3">
    <source>
        <dbReference type="Pfam" id="PF25077"/>
    </source>
</evidence>
<sequence length="447" mass="50944">MRMVPFLCLLLWIFPAAAQQKALVAGPMTGSVELRDAIVWLEAAPAVKQAAIRYYEKGKPASARTERYTGKLGKRYNPIKIQLVNLEPGTRYEYEVLLDGKVVKRSAFTTKTFWHFRRPAPDFTFLTGSCAYFNEPAYDRPGKPYGNDSSIFETMADVPADFMMWLGDNWYTREADYSSVPGLEYRAHRDRSLPVLQRFLQAMPHYAVWDDHDFGPNNANKSYIFRDESRRVFSDYWANPTFGEGGRGIYTRYSYSDVDFFMLDGRYWSSAGELPDSINGQPNPDKKMYGDEQMEWLKNALLTSNASFKIIVTGSQALNPISIYDSFHHFPVEYQSFMDFLERHSIPGILFLTGDRHHSEVVKLPRKGNYPLYDITSSPLTSGVGGVLWGNEKDNPYRVPGTLVVTQNFARISVSGPKGGRRLKLEFMDKGKKVLGGFEVSQQDLMK</sequence>
<proteinExistence type="predicted"/>
<evidence type="ECO:0000259" key="2">
    <source>
        <dbReference type="Pfam" id="PF09423"/>
    </source>
</evidence>
<dbReference type="PANTHER" id="PTHR33987">
    <property type="entry name" value="CALCINEURIN-LIKE METALLO-PHOSPHOESTERASE SUPERFAMILY PROTEIN"/>
    <property type="match status" value="1"/>
</dbReference>
<dbReference type="SUPFAM" id="SSF56300">
    <property type="entry name" value="Metallo-dependent phosphatases"/>
    <property type="match status" value="1"/>
</dbReference>
<dbReference type="InterPro" id="IPR029052">
    <property type="entry name" value="Metallo-depent_PP-like"/>
</dbReference>
<protein>
    <submittedName>
        <fullName evidence="4">Alkaline phosphatase family protein</fullName>
    </submittedName>
</protein>